<feature type="signal peptide" evidence="1">
    <location>
        <begin position="1"/>
        <end position="23"/>
    </location>
</feature>
<dbReference type="Gene3D" id="2.60.120.1370">
    <property type="match status" value="1"/>
</dbReference>
<dbReference type="Proteomes" id="UP001596036">
    <property type="component" value="Unassembled WGS sequence"/>
</dbReference>
<dbReference type="EMBL" id="JBHSNM010000001">
    <property type="protein sequence ID" value="MFC5569189.1"/>
    <property type="molecule type" value="Genomic_DNA"/>
</dbReference>
<keyword evidence="5" id="KW-1185">Reference proteome</keyword>
<dbReference type="Gene3D" id="2.60.40.3870">
    <property type="entry name" value="Uncharacterised protein PF16024, DUF4785"/>
    <property type="match status" value="1"/>
</dbReference>
<dbReference type="InterPro" id="IPR048295">
    <property type="entry name" value="DUF4785_C"/>
</dbReference>
<evidence type="ECO:0000256" key="1">
    <source>
        <dbReference type="SAM" id="SignalP"/>
    </source>
</evidence>
<name>A0ABW0SJU0_9GAMM</name>
<feature type="domain" description="DUF4785" evidence="2">
    <location>
        <begin position="47"/>
        <end position="182"/>
    </location>
</feature>
<evidence type="ECO:0000259" key="2">
    <source>
        <dbReference type="Pfam" id="PF16024"/>
    </source>
</evidence>
<organism evidence="4 5">
    <name type="scientific">Lysobacter yangpyeongensis</name>
    <dbReference type="NCBI Taxonomy" id="346182"/>
    <lineage>
        <taxon>Bacteria</taxon>
        <taxon>Pseudomonadati</taxon>
        <taxon>Pseudomonadota</taxon>
        <taxon>Gammaproteobacteria</taxon>
        <taxon>Lysobacterales</taxon>
        <taxon>Lysobacteraceae</taxon>
        <taxon>Lysobacter</taxon>
    </lineage>
</organism>
<keyword evidence="1" id="KW-0732">Signal</keyword>
<dbReference type="Pfam" id="PF20943">
    <property type="entry name" value="DUF4785_3rd"/>
    <property type="match status" value="1"/>
</dbReference>
<feature type="chain" id="PRO_5046557208" evidence="1">
    <location>
        <begin position="24"/>
        <end position="391"/>
    </location>
</feature>
<dbReference type="InterPro" id="IPR031979">
    <property type="entry name" value="DUF4785_N"/>
</dbReference>
<proteinExistence type="predicted"/>
<evidence type="ECO:0000313" key="4">
    <source>
        <dbReference type="EMBL" id="MFC5569189.1"/>
    </source>
</evidence>
<dbReference type="Pfam" id="PF16024">
    <property type="entry name" value="DUF4785_1st"/>
    <property type="match status" value="1"/>
</dbReference>
<evidence type="ECO:0000313" key="5">
    <source>
        <dbReference type="Proteomes" id="UP001596036"/>
    </source>
</evidence>
<evidence type="ECO:0000259" key="3">
    <source>
        <dbReference type="Pfam" id="PF20943"/>
    </source>
</evidence>
<accession>A0ABW0SJU0</accession>
<protein>
    <submittedName>
        <fullName evidence="4">DUF4785 domain-containing protein</fullName>
    </submittedName>
</protein>
<comment type="caution">
    <text evidence="4">The sequence shown here is derived from an EMBL/GenBank/DDBJ whole genome shotgun (WGS) entry which is preliminary data.</text>
</comment>
<feature type="domain" description="DUF4785" evidence="3">
    <location>
        <begin position="287"/>
        <end position="388"/>
    </location>
</feature>
<sequence length="391" mass="41027">MRMNFNAALVAACLASLPFHAFAAQPLLPPARGDQVPTRLVSLPAPAGQFERAPVSFSWALDPRVALSPPTPYVAESREYWRTVDGVELQKGVSVQTSAPGAVIRISPGRGAAPIEAKQVGVTGHGKAVRLEQAASAVALQAAGMDVQAGTAVVKLARENGAGAYSLHARNAKGRYVVHVYEPESAVRLKAHADRQHALGGETVTVTLEAYRDDRSIPAQAEALLVAPDGSSLPVRVARDTAGRLAAKVKLPAQASSAAGLWELQLFATADGIARDARTAFGVAAPTARLRGDITVSGAQLRAVVPLESASPGRYEVRGTLYATASDGSLAPVSQAHSAAWFGRGKGSLVLAFDRAHVPSGYGAPYEIRDLQLNDQSRMAPLETRSRAARF</sequence>
<gene>
    <name evidence="4" type="ORF">ACFPN1_03785</name>
</gene>
<reference evidence="5" key="1">
    <citation type="journal article" date="2019" name="Int. J. Syst. Evol. Microbiol.">
        <title>The Global Catalogue of Microorganisms (GCM) 10K type strain sequencing project: providing services to taxonomists for standard genome sequencing and annotation.</title>
        <authorList>
            <consortium name="The Broad Institute Genomics Platform"/>
            <consortium name="The Broad Institute Genome Sequencing Center for Infectious Disease"/>
            <person name="Wu L."/>
            <person name="Ma J."/>
        </authorList>
    </citation>
    <scope>NUCLEOTIDE SEQUENCE [LARGE SCALE GENOMIC DNA]</scope>
    <source>
        <strain evidence="5">KACC 11407</strain>
    </source>
</reference>
<dbReference type="RefSeq" id="WP_386753129.1">
    <property type="nucleotide sequence ID" value="NZ_JBHSNM010000001.1"/>
</dbReference>